<dbReference type="OrthoDB" id="2427847at2"/>
<evidence type="ECO:0000313" key="1">
    <source>
        <dbReference type="EMBL" id="KOO49583.1"/>
    </source>
</evidence>
<dbReference type="EMBL" id="LILB01000005">
    <property type="protein sequence ID" value="KOO49583.1"/>
    <property type="molecule type" value="Genomic_DNA"/>
</dbReference>
<sequence>MPVTEWYTIRGVTLPTSWVSVLIAFTLVGIILWWRYGKKEASVYADHAIFFILVWKFSVIVTDLSLVIKQPLIILFFNGGTVGFYIAIVATCISIFRQFKKNAFAASQLRTLTMAIIIMQSLYQIAMALQNEGLAWQRWLTVVAFFIWLLIAIKNGLNQDIWRKQLIILFSLSHIFIALLQPGGFWQKSLMATFIFSLFVLFVHFSKDNSRKQMEATS</sequence>
<reference evidence="2" key="1">
    <citation type="submission" date="2015-08" db="EMBL/GenBank/DDBJ databases">
        <title>Fjat-10028 dsm 16317.</title>
        <authorList>
            <person name="Liu B."/>
            <person name="Wang J."/>
            <person name="Zhu Y."/>
            <person name="Liu G."/>
            <person name="Chen Q."/>
            <person name="Chen Z."/>
            <person name="Lan J."/>
            <person name="Che J."/>
            <person name="Ge C."/>
            <person name="Shi H."/>
            <person name="Pan Z."/>
            <person name="Liu X."/>
        </authorList>
    </citation>
    <scope>NUCLEOTIDE SEQUENCE [LARGE SCALE GENOMIC DNA]</scope>
    <source>
        <strain evidence="2">DSM 16317</strain>
    </source>
</reference>
<organism evidence="1 2">
    <name type="scientific">Viridibacillus arvi</name>
    <dbReference type="NCBI Taxonomy" id="263475"/>
    <lineage>
        <taxon>Bacteria</taxon>
        <taxon>Bacillati</taxon>
        <taxon>Bacillota</taxon>
        <taxon>Bacilli</taxon>
        <taxon>Bacillales</taxon>
        <taxon>Caryophanaceae</taxon>
        <taxon>Viridibacillus</taxon>
    </lineage>
</organism>
<gene>
    <name evidence="1" type="ORF">AMD00_14655</name>
</gene>
<name>A0A0M0LFV9_9BACL</name>
<comment type="caution">
    <text evidence="1">The sequence shown here is derived from an EMBL/GenBank/DDBJ whole genome shotgun (WGS) entry which is preliminary data.</text>
</comment>
<dbReference type="STRING" id="263475.AMD00_14655"/>
<dbReference type="GeneID" id="301137339"/>
<accession>A0A0M0LFV9</accession>
<protein>
    <submittedName>
        <fullName evidence="1">Uncharacterized protein</fullName>
    </submittedName>
</protein>
<keyword evidence="2" id="KW-1185">Reference proteome</keyword>
<dbReference type="RefSeq" id="WP_053417749.1">
    <property type="nucleotide sequence ID" value="NZ_LILB01000005.1"/>
</dbReference>
<dbReference type="Proteomes" id="UP000036867">
    <property type="component" value="Unassembled WGS sequence"/>
</dbReference>
<proteinExistence type="predicted"/>
<dbReference type="AlphaFoldDB" id="A0A0M0LFV9"/>
<evidence type="ECO:0000313" key="2">
    <source>
        <dbReference type="Proteomes" id="UP000036867"/>
    </source>
</evidence>